<keyword evidence="1" id="KW-1133">Transmembrane helix</keyword>
<gene>
    <name evidence="2" type="ORF">K402DRAFT_399920</name>
</gene>
<evidence type="ECO:0000256" key="1">
    <source>
        <dbReference type="SAM" id="Phobius"/>
    </source>
</evidence>
<feature type="transmembrane region" description="Helical" evidence="1">
    <location>
        <begin position="125"/>
        <end position="146"/>
    </location>
</feature>
<dbReference type="EMBL" id="ML977138">
    <property type="protein sequence ID" value="KAF1991978.1"/>
    <property type="molecule type" value="Genomic_DNA"/>
</dbReference>
<keyword evidence="1" id="KW-0472">Membrane</keyword>
<name>A0A6G1HGB4_9PEZI</name>
<dbReference type="Proteomes" id="UP000800041">
    <property type="component" value="Unassembled WGS sequence"/>
</dbReference>
<sequence>MPIVTINALPTPLPFHRSRNRLCPTIYNPFPDLNTMLNPLTAPSRPALLRRLGALTILLLRTGYDLVSLYSLALLLPSNPFPFLVFSASAILGFCFCAWCLGILVRFRGSVMVLGYQVGRGAFDVVLGGLVVAHVGLVAGVLVGWLERGLGSSTAGVALVVFIWGSAWVASCQEERDDTVKRCLWEV</sequence>
<proteinExistence type="predicted"/>
<keyword evidence="1" id="KW-0812">Transmembrane</keyword>
<evidence type="ECO:0000313" key="2">
    <source>
        <dbReference type="EMBL" id="KAF1991978.1"/>
    </source>
</evidence>
<feature type="transmembrane region" description="Helical" evidence="1">
    <location>
        <begin position="152"/>
        <end position="172"/>
    </location>
</feature>
<accession>A0A6G1HGB4</accession>
<evidence type="ECO:0000313" key="3">
    <source>
        <dbReference type="Proteomes" id="UP000800041"/>
    </source>
</evidence>
<reference evidence="2" key="1">
    <citation type="journal article" date="2020" name="Stud. Mycol.">
        <title>101 Dothideomycetes genomes: a test case for predicting lifestyles and emergence of pathogens.</title>
        <authorList>
            <person name="Haridas S."/>
            <person name="Albert R."/>
            <person name="Binder M."/>
            <person name="Bloem J."/>
            <person name="Labutti K."/>
            <person name="Salamov A."/>
            <person name="Andreopoulos B."/>
            <person name="Baker S."/>
            <person name="Barry K."/>
            <person name="Bills G."/>
            <person name="Bluhm B."/>
            <person name="Cannon C."/>
            <person name="Castanera R."/>
            <person name="Culley D."/>
            <person name="Daum C."/>
            <person name="Ezra D."/>
            <person name="Gonzalez J."/>
            <person name="Henrissat B."/>
            <person name="Kuo A."/>
            <person name="Liang C."/>
            <person name="Lipzen A."/>
            <person name="Lutzoni F."/>
            <person name="Magnuson J."/>
            <person name="Mondo S."/>
            <person name="Nolan M."/>
            <person name="Ohm R."/>
            <person name="Pangilinan J."/>
            <person name="Park H.-J."/>
            <person name="Ramirez L."/>
            <person name="Alfaro M."/>
            <person name="Sun H."/>
            <person name="Tritt A."/>
            <person name="Yoshinaga Y."/>
            <person name="Zwiers L.-H."/>
            <person name="Turgeon B."/>
            <person name="Goodwin S."/>
            <person name="Spatafora J."/>
            <person name="Crous P."/>
            <person name="Grigoriev I."/>
        </authorList>
    </citation>
    <scope>NUCLEOTIDE SEQUENCE</scope>
    <source>
        <strain evidence="2">CBS 113979</strain>
    </source>
</reference>
<dbReference type="AlphaFoldDB" id="A0A6G1HGB4"/>
<protein>
    <submittedName>
        <fullName evidence="2">Uncharacterized protein</fullName>
    </submittedName>
</protein>
<keyword evidence="3" id="KW-1185">Reference proteome</keyword>
<organism evidence="2 3">
    <name type="scientific">Aulographum hederae CBS 113979</name>
    <dbReference type="NCBI Taxonomy" id="1176131"/>
    <lineage>
        <taxon>Eukaryota</taxon>
        <taxon>Fungi</taxon>
        <taxon>Dikarya</taxon>
        <taxon>Ascomycota</taxon>
        <taxon>Pezizomycotina</taxon>
        <taxon>Dothideomycetes</taxon>
        <taxon>Pleosporomycetidae</taxon>
        <taxon>Aulographales</taxon>
        <taxon>Aulographaceae</taxon>
    </lineage>
</organism>
<feature type="transmembrane region" description="Helical" evidence="1">
    <location>
        <begin position="81"/>
        <end position="105"/>
    </location>
</feature>